<reference evidence="1" key="1">
    <citation type="submission" date="2014-11" db="EMBL/GenBank/DDBJ databases">
        <authorList>
            <person name="Amaro Gonzalez C."/>
        </authorList>
    </citation>
    <scope>NUCLEOTIDE SEQUENCE</scope>
</reference>
<sequence length="39" mass="4664">MCFERRNHRVLDNCAQRQISQCKTACTQTNVNVWINLRL</sequence>
<protein>
    <submittedName>
        <fullName evidence="1">Uncharacterized protein</fullName>
    </submittedName>
</protein>
<dbReference type="EMBL" id="GBXM01093928">
    <property type="protein sequence ID" value="JAH14649.1"/>
    <property type="molecule type" value="Transcribed_RNA"/>
</dbReference>
<evidence type="ECO:0000313" key="1">
    <source>
        <dbReference type="EMBL" id="JAH14649.1"/>
    </source>
</evidence>
<reference evidence="1" key="2">
    <citation type="journal article" date="2015" name="Fish Shellfish Immunol.">
        <title>Early steps in the European eel (Anguilla anguilla)-Vibrio vulnificus interaction in the gills: Role of the RtxA13 toxin.</title>
        <authorList>
            <person name="Callol A."/>
            <person name="Pajuelo D."/>
            <person name="Ebbesson L."/>
            <person name="Teles M."/>
            <person name="MacKenzie S."/>
            <person name="Amaro C."/>
        </authorList>
    </citation>
    <scope>NUCLEOTIDE SEQUENCE</scope>
</reference>
<accession>A0A0E9QCX7</accession>
<dbReference type="AlphaFoldDB" id="A0A0E9QCX7"/>
<organism evidence="1">
    <name type="scientific">Anguilla anguilla</name>
    <name type="common">European freshwater eel</name>
    <name type="synonym">Muraena anguilla</name>
    <dbReference type="NCBI Taxonomy" id="7936"/>
    <lineage>
        <taxon>Eukaryota</taxon>
        <taxon>Metazoa</taxon>
        <taxon>Chordata</taxon>
        <taxon>Craniata</taxon>
        <taxon>Vertebrata</taxon>
        <taxon>Euteleostomi</taxon>
        <taxon>Actinopterygii</taxon>
        <taxon>Neopterygii</taxon>
        <taxon>Teleostei</taxon>
        <taxon>Anguilliformes</taxon>
        <taxon>Anguillidae</taxon>
        <taxon>Anguilla</taxon>
    </lineage>
</organism>
<proteinExistence type="predicted"/>
<name>A0A0E9QCX7_ANGAN</name>